<dbReference type="Gene3D" id="2.10.109.10">
    <property type="entry name" value="Umud Fragment, subunit A"/>
    <property type="match status" value="1"/>
</dbReference>
<keyword evidence="6" id="KW-0472">Membrane</keyword>
<evidence type="ECO:0000256" key="8">
    <source>
        <dbReference type="RuleBase" id="RU362041"/>
    </source>
</evidence>
<gene>
    <name evidence="10" type="ORF">RUM44_007602</name>
</gene>
<evidence type="ECO:0000259" key="9">
    <source>
        <dbReference type="Pfam" id="PF10502"/>
    </source>
</evidence>
<evidence type="ECO:0000256" key="7">
    <source>
        <dbReference type="ARBA" id="ARBA00038445"/>
    </source>
</evidence>
<keyword evidence="5 8" id="KW-0496">Mitochondrion</keyword>
<evidence type="ECO:0000313" key="10">
    <source>
        <dbReference type="EMBL" id="KAK6637188.1"/>
    </source>
</evidence>
<dbReference type="CDD" id="cd06530">
    <property type="entry name" value="S26_SPase_I"/>
    <property type="match status" value="1"/>
</dbReference>
<proteinExistence type="inferred from homology"/>
<dbReference type="NCBIfam" id="TIGR02227">
    <property type="entry name" value="sigpep_I_bact"/>
    <property type="match status" value="1"/>
</dbReference>
<evidence type="ECO:0000256" key="3">
    <source>
        <dbReference type="ARBA" id="ARBA00022792"/>
    </source>
</evidence>
<dbReference type="InterPro" id="IPR052064">
    <property type="entry name" value="Mito_IMP1_subunit"/>
</dbReference>
<dbReference type="InterPro" id="IPR036286">
    <property type="entry name" value="LexA/Signal_pep-like_sf"/>
</dbReference>
<comment type="caution">
    <text evidence="10">The sequence shown here is derived from an EMBL/GenBank/DDBJ whole genome shotgun (WGS) entry which is preliminary data.</text>
</comment>
<keyword evidence="4 8" id="KW-0378">Hydrolase</keyword>
<dbReference type="InterPro" id="IPR000223">
    <property type="entry name" value="Pept_S26A_signal_pept_1"/>
</dbReference>
<keyword evidence="3 8" id="KW-0999">Mitochondrion inner membrane</keyword>
<evidence type="ECO:0000256" key="4">
    <source>
        <dbReference type="ARBA" id="ARBA00022801"/>
    </source>
</evidence>
<dbReference type="Pfam" id="PF10502">
    <property type="entry name" value="Peptidase_S26"/>
    <property type="match status" value="2"/>
</dbReference>
<name>A0ABR1B6Y4_POLSC</name>
<evidence type="ECO:0000256" key="5">
    <source>
        <dbReference type="ARBA" id="ARBA00023128"/>
    </source>
</evidence>
<keyword evidence="11" id="KW-1185">Reference proteome</keyword>
<evidence type="ECO:0000256" key="1">
    <source>
        <dbReference type="ARBA" id="ARBA00004273"/>
    </source>
</evidence>
<feature type="domain" description="Peptidase S26" evidence="9">
    <location>
        <begin position="20"/>
        <end position="99"/>
    </location>
</feature>
<sequence>MNRITNVRIYARKVARAVGCTMYISCLAHCILEYIGDFVICVGPSMEPTIYSDNIVFAEHLSAQFQKIKRGDIIITQSPFNPKHNICKRVIAIPGDKVRKGFFSQIVPKGHVWLEGDNKYNSFDSWNYGPVPQGLIRGRVVCRIWPLSQIKLLTNSTKSNV</sequence>
<dbReference type="SUPFAM" id="SSF51306">
    <property type="entry name" value="LexA/Signal peptidase"/>
    <property type="match status" value="1"/>
</dbReference>
<dbReference type="EC" id="3.4.21.-" evidence="8"/>
<dbReference type="EMBL" id="JAWJWF010000002">
    <property type="protein sequence ID" value="KAK6637188.1"/>
    <property type="molecule type" value="Genomic_DNA"/>
</dbReference>
<dbReference type="PRINTS" id="PR00727">
    <property type="entry name" value="LEADERPTASE"/>
</dbReference>
<reference evidence="10 11" key="1">
    <citation type="submission" date="2023-09" db="EMBL/GenBank/DDBJ databases">
        <title>Genomes of two closely related lineages of the louse Polyplax serrata with different host specificities.</title>
        <authorList>
            <person name="Martinu J."/>
            <person name="Tarabai H."/>
            <person name="Stefka J."/>
            <person name="Hypsa V."/>
        </authorList>
    </citation>
    <scope>NUCLEOTIDE SEQUENCE [LARGE SCALE GENOMIC DNA]</scope>
    <source>
        <strain evidence="10">98ZLc_SE</strain>
    </source>
</reference>
<comment type="subcellular location">
    <subcellularLocation>
        <location evidence="1 8">Mitochondrion inner membrane</location>
    </subcellularLocation>
</comment>
<evidence type="ECO:0000256" key="6">
    <source>
        <dbReference type="ARBA" id="ARBA00023136"/>
    </source>
</evidence>
<dbReference type="Proteomes" id="UP001359485">
    <property type="component" value="Unassembled WGS sequence"/>
</dbReference>
<organism evidence="10 11">
    <name type="scientific">Polyplax serrata</name>
    <name type="common">Common mouse louse</name>
    <dbReference type="NCBI Taxonomy" id="468196"/>
    <lineage>
        <taxon>Eukaryota</taxon>
        <taxon>Metazoa</taxon>
        <taxon>Ecdysozoa</taxon>
        <taxon>Arthropoda</taxon>
        <taxon>Hexapoda</taxon>
        <taxon>Insecta</taxon>
        <taxon>Pterygota</taxon>
        <taxon>Neoptera</taxon>
        <taxon>Paraneoptera</taxon>
        <taxon>Psocodea</taxon>
        <taxon>Troctomorpha</taxon>
        <taxon>Phthiraptera</taxon>
        <taxon>Anoplura</taxon>
        <taxon>Polyplacidae</taxon>
        <taxon>Polyplax</taxon>
    </lineage>
</organism>
<evidence type="ECO:0000313" key="11">
    <source>
        <dbReference type="Proteomes" id="UP001359485"/>
    </source>
</evidence>
<keyword evidence="8" id="KW-0645">Protease</keyword>
<accession>A0ABR1B6Y4</accession>
<comment type="similarity">
    <text evidence="7">Belongs to the peptidase S26 family. IMP1 subfamily.</text>
</comment>
<dbReference type="PANTHER" id="PTHR12383:SF16">
    <property type="entry name" value="MITOCHONDRIAL INNER MEMBRANE PROTEASE SUBUNIT 1"/>
    <property type="match status" value="1"/>
</dbReference>
<protein>
    <recommendedName>
        <fullName evidence="8">Mitochondrial inner membrane protease subunit</fullName>
        <ecNumber evidence="8">3.4.21.-</ecNumber>
    </recommendedName>
</protein>
<dbReference type="InterPro" id="IPR019533">
    <property type="entry name" value="Peptidase_S26"/>
</dbReference>
<feature type="domain" description="Peptidase S26" evidence="9">
    <location>
        <begin position="105"/>
        <end position="145"/>
    </location>
</feature>
<evidence type="ECO:0000256" key="2">
    <source>
        <dbReference type="ARBA" id="ARBA00011805"/>
    </source>
</evidence>
<comment type="subunit">
    <text evidence="2">Heterodimer of 2 subunits, IMMPL1 and IMMPL2.</text>
</comment>
<dbReference type="PANTHER" id="PTHR12383">
    <property type="entry name" value="PROTEASE FAMILY S26 MITOCHONDRIAL INNER MEMBRANE PROTEASE-RELATED"/>
    <property type="match status" value="1"/>
</dbReference>